<proteinExistence type="predicted"/>
<reference evidence="1 2" key="1">
    <citation type="journal article" date="2014" name="Int. J. Syst. Evol. Microbiol.">
        <title>Phaeodactylibacter xiamenensis gen. nov., sp. nov., a member of the family Saprospiraceae isolated from the marine alga Phaeodactylum tricornutum.</title>
        <authorList>
            <person name="Chen Z.Jr."/>
            <person name="Lei X."/>
            <person name="Lai Q."/>
            <person name="Li Y."/>
            <person name="Zhang B."/>
            <person name="Zhang J."/>
            <person name="Zhang H."/>
            <person name="Yang L."/>
            <person name="Zheng W."/>
            <person name="Tian Y."/>
            <person name="Yu Z."/>
            <person name="Xu H.Jr."/>
            <person name="Zheng T."/>
        </authorList>
    </citation>
    <scope>NUCLEOTIDE SEQUENCE [LARGE SCALE GENOMIC DNA]</scope>
    <source>
        <strain evidence="1 2">KD52</strain>
    </source>
</reference>
<dbReference type="InterPro" id="IPR009057">
    <property type="entry name" value="Homeodomain-like_sf"/>
</dbReference>
<dbReference type="PANTHER" id="PTHR34849">
    <property type="entry name" value="SSL5025 PROTEIN"/>
    <property type="match status" value="1"/>
</dbReference>
<dbReference type="OrthoDB" id="9809515at2"/>
<gene>
    <name evidence="1" type="ORF">IX84_06550</name>
</gene>
<protein>
    <recommendedName>
        <fullName evidence="3">DUF433 domain-containing protein</fullName>
    </recommendedName>
</protein>
<dbReference type="SUPFAM" id="SSF46689">
    <property type="entry name" value="Homeodomain-like"/>
    <property type="match status" value="1"/>
</dbReference>
<dbReference type="PANTHER" id="PTHR34849:SF3">
    <property type="entry name" value="SSR2962 PROTEIN"/>
    <property type="match status" value="1"/>
</dbReference>
<evidence type="ECO:0000313" key="2">
    <source>
        <dbReference type="Proteomes" id="UP000029736"/>
    </source>
</evidence>
<dbReference type="STRING" id="1524460.IX84_06550"/>
<dbReference type="InterPro" id="IPR007367">
    <property type="entry name" value="DUF433"/>
</dbReference>
<accession>A0A098SAY6</accession>
<dbReference type="RefSeq" id="WP_044217655.1">
    <property type="nucleotide sequence ID" value="NZ_JBKAGJ010000001.1"/>
</dbReference>
<name>A0A098SAY6_9BACT</name>
<evidence type="ECO:0008006" key="3">
    <source>
        <dbReference type="Google" id="ProtNLM"/>
    </source>
</evidence>
<dbReference type="Pfam" id="PF04255">
    <property type="entry name" value="DUF433"/>
    <property type="match status" value="1"/>
</dbReference>
<comment type="caution">
    <text evidence="1">The sequence shown here is derived from an EMBL/GenBank/DDBJ whole genome shotgun (WGS) entry which is preliminary data.</text>
</comment>
<sequence>MKNTEPKYINRITVDPEICHGKPCIRGMRWPVEVLLDMMLSEMSIEEILEDHPELEKEDILASLEYAKMLVSGRTITLAA</sequence>
<organism evidence="1 2">
    <name type="scientific">Phaeodactylibacter xiamenensis</name>
    <dbReference type="NCBI Taxonomy" id="1524460"/>
    <lineage>
        <taxon>Bacteria</taxon>
        <taxon>Pseudomonadati</taxon>
        <taxon>Bacteroidota</taxon>
        <taxon>Saprospiria</taxon>
        <taxon>Saprospirales</taxon>
        <taxon>Haliscomenobacteraceae</taxon>
        <taxon>Phaeodactylibacter</taxon>
    </lineage>
</organism>
<keyword evidence="2" id="KW-1185">Reference proteome</keyword>
<dbReference type="InterPro" id="IPR036388">
    <property type="entry name" value="WH-like_DNA-bd_sf"/>
</dbReference>
<dbReference type="EMBL" id="JPOS01000016">
    <property type="protein sequence ID" value="KGE88793.1"/>
    <property type="molecule type" value="Genomic_DNA"/>
</dbReference>
<dbReference type="Proteomes" id="UP000029736">
    <property type="component" value="Unassembled WGS sequence"/>
</dbReference>
<dbReference type="AlphaFoldDB" id="A0A098SAY6"/>
<dbReference type="Gene3D" id="1.10.10.10">
    <property type="entry name" value="Winged helix-like DNA-binding domain superfamily/Winged helix DNA-binding domain"/>
    <property type="match status" value="1"/>
</dbReference>
<evidence type="ECO:0000313" key="1">
    <source>
        <dbReference type="EMBL" id="KGE88793.1"/>
    </source>
</evidence>